<evidence type="ECO:0000256" key="1">
    <source>
        <dbReference type="SAM" id="MobiDB-lite"/>
    </source>
</evidence>
<keyword evidence="2" id="KW-0732">Signal</keyword>
<dbReference type="PANTHER" id="PTHR37066:SF1">
    <property type="entry name" value="LNS2_PITP DOMAIN-CONTAINING PROTEIN"/>
    <property type="match status" value="1"/>
</dbReference>
<comment type="caution">
    <text evidence="4">The sequence shown here is derived from an EMBL/GenBank/DDBJ whole genome shotgun (WGS) entry which is preliminary data.</text>
</comment>
<reference evidence="4 5" key="1">
    <citation type="journal article" date="2021" name="Sci. Rep.">
        <title>The genome of the diatom Chaetoceros tenuissimus carries an ancient integrated fragment of an extant virus.</title>
        <authorList>
            <person name="Hongo Y."/>
            <person name="Kimura K."/>
            <person name="Takaki Y."/>
            <person name="Yoshida Y."/>
            <person name="Baba S."/>
            <person name="Kobayashi G."/>
            <person name="Nagasaki K."/>
            <person name="Hano T."/>
            <person name="Tomaru Y."/>
        </authorList>
    </citation>
    <scope>NUCLEOTIDE SEQUENCE [LARGE SCALE GENOMIC DNA]</scope>
    <source>
        <strain evidence="4 5">NIES-3715</strain>
    </source>
</reference>
<feature type="region of interest" description="Disordered" evidence="1">
    <location>
        <begin position="60"/>
        <end position="80"/>
    </location>
</feature>
<feature type="region of interest" description="Disordered" evidence="1">
    <location>
        <begin position="332"/>
        <end position="355"/>
    </location>
</feature>
<dbReference type="PANTHER" id="PTHR37066">
    <property type="entry name" value="HELICASE-ASSOCIATED"/>
    <property type="match status" value="1"/>
</dbReference>
<name>A0AAD3HDB6_9STRA</name>
<feature type="signal peptide" evidence="2">
    <location>
        <begin position="1"/>
        <end position="23"/>
    </location>
</feature>
<feature type="chain" id="PRO_5042185591" description="Helicase-associated domain-containing protein" evidence="2">
    <location>
        <begin position="24"/>
        <end position="965"/>
    </location>
</feature>
<accession>A0AAD3HDB6</accession>
<gene>
    <name evidence="4" type="ORF">CTEN210_15881</name>
</gene>
<protein>
    <recommendedName>
        <fullName evidence="3">Helicase-associated domain-containing protein</fullName>
    </recommendedName>
</protein>
<organism evidence="4 5">
    <name type="scientific">Chaetoceros tenuissimus</name>
    <dbReference type="NCBI Taxonomy" id="426638"/>
    <lineage>
        <taxon>Eukaryota</taxon>
        <taxon>Sar</taxon>
        <taxon>Stramenopiles</taxon>
        <taxon>Ochrophyta</taxon>
        <taxon>Bacillariophyta</taxon>
        <taxon>Coscinodiscophyceae</taxon>
        <taxon>Chaetocerotophycidae</taxon>
        <taxon>Chaetocerotales</taxon>
        <taxon>Chaetocerotaceae</taxon>
        <taxon>Chaetoceros</taxon>
    </lineage>
</organism>
<evidence type="ECO:0000256" key="2">
    <source>
        <dbReference type="SAM" id="SignalP"/>
    </source>
</evidence>
<dbReference type="InterPro" id="IPR005114">
    <property type="entry name" value="Helicase_assoc"/>
</dbReference>
<feature type="domain" description="Helicase-associated" evidence="3">
    <location>
        <begin position="80"/>
        <end position="152"/>
    </location>
</feature>
<feature type="domain" description="Helicase-associated" evidence="3">
    <location>
        <begin position="250"/>
        <end position="323"/>
    </location>
</feature>
<keyword evidence="5" id="KW-1185">Reference proteome</keyword>
<evidence type="ECO:0000313" key="5">
    <source>
        <dbReference type="Proteomes" id="UP001054902"/>
    </source>
</evidence>
<evidence type="ECO:0000313" key="4">
    <source>
        <dbReference type="EMBL" id="GFH59405.1"/>
    </source>
</evidence>
<proteinExistence type="predicted"/>
<feature type="region of interest" description="Disordered" evidence="1">
    <location>
        <begin position="897"/>
        <end position="965"/>
    </location>
</feature>
<evidence type="ECO:0000259" key="3">
    <source>
        <dbReference type="Pfam" id="PF03457"/>
    </source>
</evidence>
<dbReference type="EMBL" id="BLLK01000062">
    <property type="protein sequence ID" value="GFH59405.1"/>
    <property type="molecule type" value="Genomic_DNA"/>
</dbReference>
<sequence>MVHICQSMLVIAALACSTLSVDAFSTSRQFANQNRIQSRESPMTQNHAFIIHQNRKSTSTSLFATKKEAQPRKKRSGSDEDEWNALLASFQMYKAAYGDLKVPSRFVVPSMPPWPESGWGLKLGQRVAAIRSTGKFVDGDDERRKVLDDMGFLWRLRAPSPDKNMDVSFDQIYDALVTYRSEVQPEGTLSVPANFIVPNYDPWPEATRGMPLGKKIPSVRSKTYLKANPGATEKLKKIGFEFDGKVAANDARFMNVYNALVRYKELNGDLLVPQPFIVPEGSKEWDEDFWGLRLGARVNAIRSQGTFVKTNPERREQLDELGFEWELPAAGKKRGRKKKVENEALSGPAPPGLLDDESVEVEIKEEPEAASTADPGLSAAFDDIFKANEGSDTPTWGFEDEEAEQKAQLQQQAAEEEFKPPKNLNVTLEEAAKRAIDVGVIESLGQGKRVTKGSIKKSIPWFNDDFGEDFVFEDVVEALTFYKDTFGSFDGLDAEFVVPEPSFGGEFDVSASADAAAAIAKAESMGEDSDALIAAEIERMELEMQGELGDSSDSEDTKWPEHLAGMKLGSITERIRDGSLEVKHLPERKKMLDSIDFDWGDERSFLDIPFEKTMCAMFAYFLVRGDLFVYEDFVMPGDKPWPAALAGFELGKAVKRIRELQNFFEAYHPEKVKLLRRVEFVWFPELALPLNPEEGPESWEDTYVEGMGHPFYQLNEPSVGTIERLVAAGPNGNEDLTSSYYDYNEVSEFWERGDVTSVGKESERPGWKPAEWLWFNGFEQLSSEHEQRYGTSAGLKMIRLINSFQDGEISEDEFDKQAQAAILLWEEEQLREEAVSAGFDVTRTDDMAAIIDKIKNDPECQAIDEDPEYKQMIEAEIDAEQARTAMIQKIEMEEMEIEPQVEEESLEDDEDEYEYEYEYEDDEEAEVEVDEEEDDVEFEDDDDDEDFVEEEEADDDDDFGIEEDL</sequence>
<dbReference type="Proteomes" id="UP001054902">
    <property type="component" value="Unassembled WGS sequence"/>
</dbReference>
<dbReference type="Pfam" id="PF03457">
    <property type="entry name" value="HA"/>
    <property type="match status" value="2"/>
</dbReference>
<dbReference type="AlphaFoldDB" id="A0AAD3HDB6"/>